<dbReference type="PANTHER" id="PTHR43280:SF2">
    <property type="entry name" value="HTH-TYPE TRANSCRIPTIONAL REGULATOR EXSA"/>
    <property type="match status" value="1"/>
</dbReference>
<dbReference type="InterPro" id="IPR014710">
    <property type="entry name" value="RmlC-like_jellyroll"/>
</dbReference>
<keyword evidence="3" id="KW-0804">Transcription</keyword>
<dbReference type="SUPFAM" id="SSF51182">
    <property type="entry name" value="RmlC-like cupins"/>
    <property type="match status" value="1"/>
</dbReference>
<evidence type="ECO:0000259" key="4">
    <source>
        <dbReference type="PROSITE" id="PS01124"/>
    </source>
</evidence>
<dbReference type="Proteomes" id="UP000229239">
    <property type="component" value="Unassembled WGS sequence"/>
</dbReference>
<accession>A0A2M9HI40</accession>
<protein>
    <recommendedName>
        <fullName evidence="4">HTH araC/xylS-type domain-containing protein</fullName>
    </recommendedName>
</protein>
<name>A0A2M9HI40_9BIFI</name>
<keyword evidence="1" id="KW-0805">Transcription regulation</keyword>
<comment type="caution">
    <text evidence="5">The sequence shown here is derived from an EMBL/GenBank/DDBJ whole genome shotgun (WGS) entry which is preliminary data.</text>
</comment>
<dbReference type="PANTHER" id="PTHR43280">
    <property type="entry name" value="ARAC-FAMILY TRANSCRIPTIONAL REGULATOR"/>
    <property type="match status" value="1"/>
</dbReference>
<sequence>MLIPSYFLVLQRFLLYEYQLLLYSDLMRATTNADQRSTATANLPSLDIELLRRTPGTEAESYIDLAPDTERLDAPVAGETIVNDANFSRLCQAVPGLREEDGFGVIAQRLGYRSQPIRHDYVSLTHLVDGSMLLITAHEVYVVEAGDFIAIPKQVPHVIAPIVRGGKGPAEWDLLFSDGIVQHLTQPFLQDAPMFPPAESACVHIPAAQARAMKSCTNRMVSAYRESGFRLDLAVFGAIMELCHAYNAAATQLGKVPEIQKRVQRIIDDNLADIDIDTIAQHLGYSAGYLSRRLKKETGRTVGSFILEARLDTAQQYLSHTDMSVARIAERIGYASVSYFYKAFSKRYHQTPLEYRAIFNDAQQSS</sequence>
<feature type="domain" description="HTH araC/xylS-type" evidence="4">
    <location>
        <begin position="261"/>
        <end position="358"/>
    </location>
</feature>
<proteinExistence type="predicted"/>
<dbReference type="SUPFAM" id="SSF46689">
    <property type="entry name" value="Homeodomain-like"/>
    <property type="match status" value="2"/>
</dbReference>
<dbReference type="Pfam" id="PF12833">
    <property type="entry name" value="HTH_18"/>
    <property type="match status" value="1"/>
</dbReference>
<dbReference type="SMART" id="SM00342">
    <property type="entry name" value="HTH_ARAC"/>
    <property type="match status" value="1"/>
</dbReference>
<evidence type="ECO:0000313" key="6">
    <source>
        <dbReference type="Proteomes" id="UP000229239"/>
    </source>
</evidence>
<evidence type="ECO:0000313" key="5">
    <source>
        <dbReference type="EMBL" id="PJM76472.1"/>
    </source>
</evidence>
<dbReference type="EMBL" id="PEBJ01000006">
    <property type="protein sequence ID" value="PJM76472.1"/>
    <property type="molecule type" value="Genomic_DNA"/>
</dbReference>
<dbReference type="InterPro" id="IPR011051">
    <property type="entry name" value="RmlC_Cupin_sf"/>
</dbReference>
<keyword evidence="2" id="KW-0238">DNA-binding</keyword>
<dbReference type="GO" id="GO:0043565">
    <property type="term" value="F:sequence-specific DNA binding"/>
    <property type="evidence" value="ECO:0007669"/>
    <property type="project" value="InterPro"/>
</dbReference>
<gene>
    <name evidence="5" type="ORF">CSQ86_09060</name>
</gene>
<dbReference type="PRINTS" id="PR00032">
    <property type="entry name" value="HTHARAC"/>
</dbReference>
<evidence type="ECO:0000256" key="1">
    <source>
        <dbReference type="ARBA" id="ARBA00023015"/>
    </source>
</evidence>
<organism evidence="5 6">
    <name type="scientific">Bifidobacterium felsineum</name>
    <dbReference type="NCBI Taxonomy" id="2045440"/>
    <lineage>
        <taxon>Bacteria</taxon>
        <taxon>Bacillati</taxon>
        <taxon>Actinomycetota</taxon>
        <taxon>Actinomycetes</taxon>
        <taxon>Bifidobacteriales</taxon>
        <taxon>Bifidobacteriaceae</taxon>
        <taxon>Bifidobacterium</taxon>
    </lineage>
</organism>
<dbReference type="PROSITE" id="PS01124">
    <property type="entry name" value="HTH_ARAC_FAMILY_2"/>
    <property type="match status" value="1"/>
</dbReference>
<dbReference type="Gene3D" id="1.10.10.60">
    <property type="entry name" value="Homeodomain-like"/>
    <property type="match status" value="2"/>
</dbReference>
<evidence type="ECO:0000256" key="2">
    <source>
        <dbReference type="ARBA" id="ARBA00023125"/>
    </source>
</evidence>
<dbReference type="Gene3D" id="2.60.120.10">
    <property type="entry name" value="Jelly Rolls"/>
    <property type="match status" value="1"/>
</dbReference>
<evidence type="ECO:0000256" key="3">
    <source>
        <dbReference type="ARBA" id="ARBA00023163"/>
    </source>
</evidence>
<dbReference type="InterPro" id="IPR009057">
    <property type="entry name" value="Homeodomain-like_sf"/>
</dbReference>
<keyword evidence="6" id="KW-1185">Reference proteome</keyword>
<dbReference type="GO" id="GO:0003700">
    <property type="term" value="F:DNA-binding transcription factor activity"/>
    <property type="evidence" value="ECO:0007669"/>
    <property type="project" value="InterPro"/>
</dbReference>
<reference evidence="6" key="1">
    <citation type="submission" date="2017-10" db="EMBL/GenBank/DDBJ databases">
        <title>Draft genome sequences of strains TRE 1, TRE 9, TRE H and TRI 7, isolated from tamarins, belonging to four potential novel Bifidobacterium species.</title>
        <authorList>
            <person name="Mattarelli P."/>
            <person name="Modesto M."/>
            <person name="Puglisi E."/>
            <person name="Morelli L."/>
            <person name="Bonetti A."/>
            <person name="Spezio C."/>
            <person name="Sandri C."/>
        </authorList>
    </citation>
    <scope>NUCLEOTIDE SEQUENCE [LARGE SCALE GENOMIC DNA]</scope>
    <source>
        <strain evidence="6">TREH</strain>
    </source>
</reference>
<dbReference type="AlphaFoldDB" id="A0A2M9HI40"/>
<dbReference type="InterPro" id="IPR018060">
    <property type="entry name" value="HTH_AraC"/>
</dbReference>
<dbReference type="InterPro" id="IPR020449">
    <property type="entry name" value="Tscrpt_reg_AraC-type_HTH"/>
</dbReference>